<dbReference type="OrthoDB" id="10440529at2759"/>
<name>A0A061D5I4_BABBI</name>
<evidence type="ECO:0000313" key="2">
    <source>
        <dbReference type="Proteomes" id="UP000033188"/>
    </source>
</evidence>
<gene>
    <name evidence="1" type="ORF">BBBOND_0204450</name>
</gene>
<keyword evidence="2" id="KW-1185">Reference proteome</keyword>
<sequence length="243" mass="25709">MTAPTPGGSVLIAISPVEDSLDVQMLHEALVPLGGAVVTDPEIDLQPNLLRREVLAKIPAGSNPAVLSEYSVRKIDVSCKNTRVTATSASAEDHDSNASIRGGVHSSVSAVESPGSEGLIHDNDVKATLSENGHIESHIAPIEMTHSPPKLTAADGQMSYVEPVKPEPAADVATSPTTKAEPSNNEGANVACEWIPALKRELERVKRLKPLPGDTTVKHCSPQDLICFVLYAALLAALYPLFF</sequence>
<reference evidence="2" key="1">
    <citation type="submission" date="2014-06" db="EMBL/GenBank/DDBJ databases">
        <authorList>
            <person name="Aslett M."/>
            <person name="De Silva N."/>
        </authorList>
    </citation>
    <scope>NUCLEOTIDE SEQUENCE [LARGE SCALE GENOMIC DNA]</scope>
    <source>
        <strain evidence="2">Bond</strain>
    </source>
</reference>
<organism evidence="1 2">
    <name type="scientific">Babesia bigemina</name>
    <dbReference type="NCBI Taxonomy" id="5866"/>
    <lineage>
        <taxon>Eukaryota</taxon>
        <taxon>Sar</taxon>
        <taxon>Alveolata</taxon>
        <taxon>Apicomplexa</taxon>
        <taxon>Aconoidasida</taxon>
        <taxon>Piroplasmida</taxon>
        <taxon>Babesiidae</taxon>
        <taxon>Babesia</taxon>
    </lineage>
</organism>
<dbReference type="Proteomes" id="UP000033188">
    <property type="component" value="Chromosome 2"/>
</dbReference>
<dbReference type="AlphaFoldDB" id="A0A061D5I4"/>
<protein>
    <submittedName>
        <fullName evidence="1">Uncharacterized protein</fullName>
    </submittedName>
</protein>
<proteinExistence type="predicted"/>
<accession>A0A061D5I4</accession>
<dbReference type="KEGG" id="bbig:BBBOND_0204450"/>
<dbReference type="GeneID" id="24563828"/>
<dbReference type="VEuPathDB" id="PiroplasmaDB:BBBOND_0204450"/>
<evidence type="ECO:0000313" key="1">
    <source>
        <dbReference type="EMBL" id="CDR95287.1"/>
    </source>
</evidence>
<dbReference type="RefSeq" id="XP_012767473.1">
    <property type="nucleotide sequence ID" value="XM_012912019.1"/>
</dbReference>
<dbReference type="EMBL" id="LK391708">
    <property type="protein sequence ID" value="CDR95287.1"/>
    <property type="molecule type" value="Genomic_DNA"/>
</dbReference>